<dbReference type="Proteomes" id="UP000078358">
    <property type="component" value="Unassembled WGS sequence"/>
</dbReference>
<comment type="caution">
    <text evidence="2">The sequence shown here is derived from an EMBL/GenBank/DDBJ whole genome shotgun (WGS) entry which is preliminary data.</text>
</comment>
<dbReference type="PROSITE" id="PS51257">
    <property type="entry name" value="PROKAR_LIPOPROTEIN"/>
    <property type="match status" value="1"/>
</dbReference>
<accession>A0A179CXP5</accession>
<dbReference type="EMBL" id="JACI01000002">
    <property type="protein sequence ID" value="OAQ14679.1"/>
    <property type="molecule type" value="Genomic_DNA"/>
</dbReference>
<reference evidence="2 3" key="1">
    <citation type="submission" date="2014-01" db="EMBL/GenBank/DDBJ databases">
        <authorList>
            <person name="Zuccon D."/>
        </authorList>
    </citation>
    <scope>NUCLEOTIDE SEQUENCE [LARGE SCALE GENOMIC DNA]</scope>
    <source>
        <strain evidence="2 3">Y31</strain>
    </source>
</reference>
<dbReference type="RefSeq" id="WP_064318951.1">
    <property type="nucleotide sequence ID" value="NZ_JACI01000002.1"/>
</dbReference>
<name>A0A179CXP5_BIBTR</name>
<evidence type="ECO:0008006" key="4">
    <source>
        <dbReference type="Google" id="ProtNLM"/>
    </source>
</evidence>
<feature type="signal peptide" evidence="1">
    <location>
        <begin position="1"/>
        <end position="22"/>
    </location>
</feature>
<protein>
    <recommendedName>
        <fullName evidence="4">Lipoprotein</fullName>
    </recommendedName>
</protein>
<evidence type="ECO:0000313" key="2">
    <source>
        <dbReference type="EMBL" id="OAQ14679.1"/>
    </source>
</evidence>
<evidence type="ECO:0000256" key="1">
    <source>
        <dbReference type="SAM" id="SignalP"/>
    </source>
</evidence>
<evidence type="ECO:0000313" key="3">
    <source>
        <dbReference type="Proteomes" id="UP000078358"/>
    </source>
</evidence>
<keyword evidence="1" id="KW-0732">Signal</keyword>
<proteinExistence type="predicted"/>
<gene>
    <name evidence="2" type="ORF">F480_10140</name>
</gene>
<dbReference type="AlphaFoldDB" id="A0A179CXP5"/>
<sequence>MKFPSKLALISSALLLSACALTPEQKAAQEAKRLRAEQALQVKLARQCDTEAAQLLHQQFNPPLSQTEQQKQEFEQRYAEKIGQPMFQACYKLALENYKAQEELEYMRQRYYWDDYPRWGWRRFCYSCW</sequence>
<dbReference type="PATRIC" id="fig|1261658.3.peg.2028"/>
<organism evidence="2 3">
    <name type="scientific">Bibersteinia trehalosi Y31</name>
    <dbReference type="NCBI Taxonomy" id="1261658"/>
    <lineage>
        <taxon>Bacteria</taxon>
        <taxon>Pseudomonadati</taxon>
        <taxon>Pseudomonadota</taxon>
        <taxon>Gammaproteobacteria</taxon>
        <taxon>Pasteurellales</taxon>
        <taxon>Pasteurellaceae</taxon>
        <taxon>Bibersteinia</taxon>
    </lineage>
</organism>
<feature type="chain" id="PRO_5008100129" description="Lipoprotein" evidence="1">
    <location>
        <begin position="23"/>
        <end position="129"/>
    </location>
</feature>